<dbReference type="AlphaFoldDB" id="X0VH72"/>
<name>X0VH72_9ZZZZ</name>
<dbReference type="Gene3D" id="3.40.50.1820">
    <property type="entry name" value="alpha/beta hydrolase"/>
    <property type="match status" value="1"/>
</dbReference>
<feature type="domain" description="AB hydrolase-1" evidence="1">
    <location>
        <begin position="39"/>
        <end position="95"/>
    </location>
</feature>
<dbReference type="SUPFAM" id="SSF53474">
    <property type="entry name" value="alpha/beta-Hydrolases"/>
    <property type="match status" value="1"/>
</dbReference>
<sequence>DFIKHCMSLYNTRFSDPDGMRRSVLRAEVLFHFFRHEWPRFDFLPELSKICCPTLVLGGEEDPTTPIEDQEDIAAAIRPDLVQFHRFPDCGHGAYRDCPDQAIPMIRDFILRSWQEPTS</sequence>
<comment type="caution">
    <text evidence="2">The sequence shown here is derived from an EMBL/GenBank/DDBJ whole genome shotgun (WGS) entry which is preliminary data.</text>
</comment>
<evidence type="ECO:0000259" key="1">
    <source>
        <dbReference type="Pfam" id="PF00561"/>
    </source>
</evidence>
<reference evidence="2" key="1">
    <citation type="journal article" date="2014" name="Front. Microbiol.">
        <title>High frequency of phylogenetically diverse reductive dehalogenase-homologous genes in deep subseafloor sedimentary metagenomes.</title>
        <authorList>
            <person name="Kawai M."/>
            <person name="Futagami T."/>
            <person name="Toyoda A."/>
            <person name="Takaki Y."/>
            <person name="Nishi S."/>
            <person name="Hori S."/>
            <person name="Arai W."/>
            <person name="Tsubouchi T."/>
            <person name="Morono Y."/>
            <person name="Uchiyama I."/>
            <person name="Ito T."/>
            <person name="Fujiyama A."/>
            <person name="Inagaki F."/>
            <person name="Takami H."/>
        </authorList>
    </citation>
    <scope>NUCLEOTIDE SEQUENCE</scope>
    <source>
        <strain evidence="2">Expedition CK06-06</strain>
    </source>
</reference>
<feature type="non-terminal residue" evidence="2">
    <location>
        <position position="1"/>
    </location>
</feature>
<dbReference type="EMBL" id="BARS01020832">
    <property type="protein sequence ID" value="GAG11828.1"/>
    <property type="molecule type" value="Genomic_DNA"/>
</dbReference>
<accession>X0VH72</accession>
<dbReference type="InterPro" id="IPR000073">
    <property type="entry name" value="AB_hydrolase_1"/>
</dbReference>
<protein>
    <recommendedName>
        <fullName evidence="1">AB hydrolase-1 domain-containing protein</fullName>
    </recommendedName>
</protein>
<dbReference type="Pfam" id="PF00561">
    <property type="entry name" value="Abhydrolase_1"/>
    <property type="match status" value="1"/>
</dbReference>
<gene>
    <name evidence="2" type="ORF">S01H1_33541</name>
</gene>
<proteinExistence type="predicted"/>
<organism evidence="2">
    <name type="scientific">marine sediment metagenome</name>
    <dbReference type="NCBI Taxonomy" id="412755"/>
    <lineage>
        <taxon>unclassified sequences</taxon>
        <taxon>metagenomes</taxon>
        <taxon>ecological metagenomes</taxon>
    </lineage>
</organism>
<dbReference type="InterPro" id="IPR029058">
    <property type="entry name" value="AB_hydrolase_fold"/>
</dbReference>
<evidence type="ECO:0000313" key="2">
    <source>
        <dbReference type="EMBL" id="GAG11828.1"/>
    </source>
</evidence>